<evidence type="ECO:0000256" key="16">
    <source>
        <dbReference type="ARBA" id="ARBA00022989"/>
    </source>
</evidence>
<dbReference type="SUPFAM" id="SSF81665">
    <property type="entry name" value="Calcium ATPase, transmembrane domain M"/>
    <property type="match status" value="1"/>
</dbReference>
<dbReference type="Gene3D" id="3.40.50.1000">
    <property type="entry name" value="HAD superfamily/HAD-like"/>
    <property type="match status" value="1"/>
</dbReference>
<feature type="transmembrane region" description="Helical" evidence="23">
    <location>
        <begin position="121"/>
        <end position="142"/>
    </location>
</feature>
<evidence type="ECO:0000256" key="2">
    <source>
        <dbReference type="ARBA" id="ARBA00006024"/>
    </source>
</evidence>
<dbReference type="InterPro" id="IPR006121">
    <property type="entry name" value="HMA_dom"/>
</dbReference>
<evidence type="ECO:0000256" key="18">
    <source>
        <dbReference type="ARBA" id="ARBA00023065"/>
    </source>
</evidence>
<dbReference type="SUPFAM" id="SSF56784">
    <property type="entry name" value="HAD-like"/>
    <property type="match status" value="1"/>
</dbReference>
<keyword evidence="6 23" id="KW-1003">Cell membrane</keyword>
<dbReference type="GO" id="GO:0140581">
    <property type="term" value="F:P-type monovalent copper transporter activity"/>
    <property type="evidence" value="ECO:0007669"/>
    <property type="project" value="UniProtKB-EC"/>
</dbReference>
<keyword evidence="5" id="KW-0813">Transport</keyword>
<comment type="caution">
    <text evidence="25">The sequence shown here is derived from an EMBL/GenBank/DDBJ whole genome shotgun (WGS) entry which is preliminary data.</text>
</comment>
<evidence type="ECO:0000256" key="14">
    <source>
        <dbReference type="ARBA" id="ARBA00022842"/>
    </source>
</evidence>
<dbReference type="GO" id="GO:0005507">
    <property type="term" value="F:copper ion binding"/>
    <property type="evidence" value="ECO:0007669"/>
    <property type="project" value="TreeGrafter"/>
</dbReference>
<evidence type="ECO:0000256" key="10">
    <source>
        <dbReference type="ARBA" id="ARBA00022737"/>
    </source>
</evidence>
<dbReference type="InterPro" id="IPR059000">
    <property type="entry name" value="ATPase_P-type_domA"/>
</dbReference>
<dbReference type="PRINTS" id="PR00120">
    <property type="entry name" value="HATPASE"/>
</dbReference>
<feature type="transmembrane region" description="Helical" evidence="23">
    <location>
        <begin position="367"/>
        <end position="390"/>
    </location>
</feature>
<dbReference type="CDD" id="cd00371">
    <property type="entry name" value="HMA"/>
    <property type="match status" value="1"/>
</dbReference>
<dbReference type="SFLD" id="SFLDS00003">
    <property type="entry name" value="Haloacid_Dehalogenase"/>
    <property type="match status" value="1"/>
</dbReference>
<dbReference type="Pfam" id="PF00403">
    <property type="entry name" value="HMA"/>
    <property type="match status" value="1"/>
</dbReference>
<keyword evidence="12" id="KW-0187">Copper transport</keyword>
<keyword evidence="19 23" id="KW-0472">Membrane</keyword>
<keyword evidence="18" id="KW-0406">Ion transport</keyword>
<dbReference type="InterPro" id="IPR023298">
    <property type="entry name" value="ATPase_P-typ_TM_dom_sf"/>
</dbReference>
<dbReference type="InterPro" id="IPR023299">
    <property type="entry name" value="ATPase_P-typ_cyto_dom_N"/>
</dbReference>
<dbReference type="Pfam" id="PF00122">
    <property type="entry name" value="E1-E2_ATPase"/>
    <property type="match status" value="1"/>
</dbReference>
<dbReference type="PROSITE" id="PS50846">
    <property type="entry name" value="HMA_2"/>
    <property type="match status" value="1"/>
</dbReference>
<keyword evidence="26" id="KW-1185">Reference proteome</keyword>
<dbReference type="Proteomes" id="UP000636949">
    <property type="component" value="Unassembled WGS sequence"/>
</dbReference>
<evidence type="ECO:0000256" key="22">
    <source>
        <dbReference type="ARBA" id="ARBA00049289"/>
    </source>
</evidence>
<dbReference type="RefSeq" id="WP_224742250.1">
    <property type="nucleotide sequence ID" value="NZ_BMJS01000001.1"/>
</dbReference>
<keyword evidence="15" id="KW-1278">Translocase</keyword>
<evidence type="ECO:0000259" key="24">
    <source>
        <dbReference type="PROSITE" id="PS50846"/>
    </source>
</evidence>
<evidence type="ECO:0000256" key="12">
    <source>
        <dbReference type="ARBA" id="ARBA00022796"/>
    </source>
</evidence>
<reference evidence="25" key="1">
    <citation type="journal article" date="2014" name="Int. J. Syst. Evol. Microbiol.">
        <title>Complete genome sequence of Corynebacterium casei LMG S-19264T (=DSM 44701T), isolated from a smear-ripened cheese.</title>
        <authorList>
            <consortium name="US DOE Joint Genome Institute (JGI-PGF)"/>
            <person name="Walter F."/>
            <person name="Albersmeier A."/>
            <person name="Kalinowski J."/>
            <person name="Ruckert C."/>
        </authorList>
    </citation>
    <scope>NUCLEOTIDE SEQUENCE</scope>
    <source>
        <strain evidence="25">CGMCC 1.15758</strain>
    </source>
</reference>
<dbReference type="PANTHER" id="PTHR43520">
    <property type="entry name" value="ATP7, ISOFORM B"/>
    <property type="match status" value="1"/>
</dbReference>
<feature type="transmembrane region" description="Helical" evidence="23">
    <location>
        <begin position="189"/>
        <end position="206"/>
    </location>
</feature>
<dbReference type="InterPro" id="IPR018303">
    <property type="entry name" value="ATPase_P-typ_P_site"/>
</dbReference>
<evidence type="ECO:0000313" key="26">
    <source>
        <dbReference type="Proteomes" id="UP000636949"/>
    </source>
</evidence>
<dbReference type="Gene3D" id="3.40.1110.10">
    <property type="entry name" value="Calcium-transporting ATPase, cytoplasmic domain N"/>
    <property type="match status" value="1"/>
</dbReference>
<dbReference type="InterPro" id="IPR001757">
    <property type="entry name" value="P_typ_ATPase"/>
</dbReference>
<feature type="transmembrane region" description="Helical" evidence="23">
    <location>
        <begin position="682"/>
        <end position="705"/>
    </location>
</feature>
<dbReference type="FunFam" id="2.70.150.10:FF:000002">
    <property type="entry name" value="Copper-transporting ATPase 1, putative"/>
    <property type="match status" value="1"/>
</dbReference>
<feature type="transmembrane region" description="Helical" evidence="23">
    <location>
        <begin position="92"/>
        <end position="115"/>
    </location>
</feature>
<dbReference type="Pfam" id="PF00702">
    <property type="entry name" value="Hydrolase"/>
    <property type="match status" value="1"/>
</dbReference>
<accession>A0A8J2Z1Y9</accession>
<evidence type="ECO:0000256" key="17">
    <source>
        <dbReference type="ARBA" id="ARBA00023008"/>
    </source>
</evidence>
<dbReference type="InterPro" id="IPR008250">
    <property type="entry name" value="ATPase_P-typ_transduc_dom_A_sf"/>
</dbReference>
<keyword evidence="9 23" id="KW-0479">Metal-binding</keyword>
<feature type="transmembrane region" description="Helical" evidence="23">
    <location>
        <begin position="341"/>
        <end position="361"/>
    </location>
</feature>
<feature type="domain" description="HMA" evidence="24">
    <location>
        <begin position="8"/>
        <end position="71"/>
    </location>
</feature>
<dbReference type="GO" id="GO:0055070">
    <property type="term" value="P:copper ion homeostasis"/>
    <property type="evidence" value="ECO:0007669"/>
    <property type="project" value="TreeGrafter"/>
</dbReference>
<evidence type="ECO:0000313" key="25">
    <source>
        <dbReference type="EMBL" id="GGF87271.1"/>
    </source>
</evidence>
<dbReference type="Gene3D" id="2.70.150.10">
    <property type="entry name" value="Calcium-transporting ATPase, cytoplasmic transduction domain A"/>
    <property type="match status" value="1"/>
</dbReference>
<dbReference type="PROSITE" id="PS00154">
    <property type="entry name" value="ATPASE_E1_E2"/>
    <property type="match status" value="1"/>
</dbReference>
<feature type="transmembrane region" description="Helical" evidence="23">
    <location>
        <begin position="154"/>
        <end position="177"/>
    </location>
</feature>
<evidence type="ECO:0000256" key="23">
    <source>
        <dbReference type="RuleBase" id="RU362081"/>
    </source>
</evidence>
<dbReference type="PROSITE" id="PS01047">
    <property type="entry name" value="HMA_1"/>
    <property type="match status" value="1"/>
</dbReference>
<evidence type="ECO:0000256" key="3">
    <source>
        <dbReference type="ARBA" id="ARBA00012517"/>
    </source>
</evidence>
<dbReference type="SUPFAM" id="SSF55008">
    <property type="entry name" value="HMA, heavy metal-associated domain"/>
    <property type="match status" value="1"/>
</dbReference>
<dbReference type="SFLD" id="SFLDG00002">
    <property type="entry name" value="C1.7:_P-type_atpase_like"/>
    <property type="match status" value="1"/>
</dbReference>
<keyword evidence="7" id="KW-0597">Phosphoprotein</keyword>
<dbReference type="Gene3D" id="3.30.70.100">
    <property type="match status" value="1"/>
</dbReference>
<evidence type="ECO:0000256" key="5">
    <source>
        <dbReference type="ARBA" id="ARBA00022448"/>
    </source>
</evidence>
<evidence type="ECO:0000256" key="13">
    <source>
        <dbReference type="ARBA" id="ARBA00022840"/>
    </source>
</evidence>
<evidence type="ECO:0000256" key="1">
    <source>
        <dbReference type="ARBA" id="ARBA00004651"/>
    </source>
</evidence>
<keyword evidence="11 23" id="KW-0547">Nucleotide-binding</keyword>
<keyword evidence="10" id="KW-0677">Repeat</keyword>
<dbReference type="PRINTS" id="PR00119">
    <property type="entry name" value="CATATPASE"/>
</dbReference>
<evidence type="ECO:0000256" key="8">
    <source>
        <dbReference type="ARBA" id="ARBA00022692"/>
    </source>
</evidence>
<keyword evidence="16 23" id="KW-1133">Transmembrane helix</keyword>
<dbReference type="GO" id="GO:0016887">
    <property type="term" value="F:ATP hydrolysis activity"/>
    <property type="evidence" value="ECO:0007669"/>
    <property type="project" value="InterPro"/>
</dbReference>
<dbReference type="NCBIfam" id="TIGR01511">
    <property type="entry name" value="ATPase-IB1_Cu"/>
    <property type="match status" value="1"/>
</dbReference>
<keyword evidence="13 23" id="KW-0067">ATP-binding</keyword>
<dbReference type="GO" id="GO:0005524">
    <property type="term" value="F:ATP binding"/>
    <property type="evidence" value="ECO:0007669"/>
    <property type="project" value="UniProtKB-UniRule"/>
</dbReference>
<dbReference type="EMBL" id="BMJS01000001">
    <property type="protein sequence ID" value="GGF87271.1"/>
    <property type="molecule type" value="Genomic_DNA"/>
</dbReference>
<evidence type="ECO:0000256" key="11">
    <source>
        <dbReference type="ARBA" id="ARBA00022741"/>
    </source>
</evidence>
<comment type="catalytic activity">
    <reaction evidence="22">
        <text>Cu(+)(in) + ATP + H2O = Cu(+)(out) + ADP + phosphate + H(+)</text>
        <dbReference type="Rhea" id="RHEA:25792"/>
        <dbReference type="ChEBI" id="CHEBI:15377"/>
        <dbReference type="ChEBI" id="CHEBI:15378"/>
        <dbReference type="ChEBI" id="CHEBI:30616"/>
        <dbReference type="ChEBI" id="CHEBI:43474"/>
        <dbReference type="ChEBI" id="CHEBI:49552"/>
        <dbReference type="ChEBI" id="CHEBI:456216"/>
        <dbReference type="EC" id="7.2.2.8"/>
    </reaction>
</comment>
<evidence type="ECO:0000256" key="21">
    <source>
        <dbReference type="ARBA" id="ARBA00033239"/>
    </source>
</evidence>
<dbReference type="AlphaFoldDB" id="A0A8J2Z1Y9"/>
<keyword evidence="14" id="KW-0460">Magnesium</keyword>
<evidence type="ECO:0000256" key="6">
    <source>
        <dbReference type="ARBA" id="ARBA00022475"/>
    </source>
</evidence>
<keyword evidence="8 23" id="KW-0812">Transmembrane</keyword>
<organism evidence="25 26">
    <name type="scientific">Cysteiniphilum litorale</name>
    <dbReference type="NCBI Taxonomy" id="2056700"/>
    <lineage>
        <taxon>Bacteria</taxon>
        <taxon>Pseudomonadati</taxon>
        <taxon>Pseudomonadota</taxon>
        <taxon>Gammaproteobacteria</taxon>
        <taxon>Thiotrichales</taxon>
        <taxon>Fastidiosibacteraceae</taxon>
        <taxon>Cysteiniphilum</taxon>
    </lineage>
</organism>
<sequence>MMSNAKINQYEFALKNVSCMSCVGKIESALAKTPEITEGRVNFADRTLHVETHLKALDIIQCLKQLGYIAEEITEASEKATLAEKPKLWQKVIIPGVFGLFLMFYGMSSYSPVIMPHSTNIFWLIMALITLVIMVISAAHLYKSAYKAFLQHHATMDTLISLGTIAAWVYSIIVIITPTIIPENARHNYLEAALIIIALINLGAWLEQKARGKTSEAIKQLIGLQPKFAYRINADGQEEKVAIDQLKLGDVIRVKPGSKIALDGEIIEGSSYVDESMLTGEPVAVAKSMSDKVFSGTLNKTGSFNYRVTKLTKDTILSQIIALVKQAQNTKPSIARFADTVSGYFVPFVILCAIAAALVWFNLGFGIGFMLVTGITVLVIACPCALGLATPISIIVGMGKAAQLGILIKNGEALQTASKITHVVLDKTGTITKGQPEVVGVTCVEGMSEQDLLKIAASLEAHSEHPLAEAIVKKVLNSAELLPVNNFQSHTGLGVTGDVDSQNIIIGNHKMMASHGVENVVLEALATTKSHQGQTVIYVAINKVLSGTIAVADPVKEDAKEAIDTFKRNNIQITMITGDNKQTAQAIAKTLGIDNVLAESMPEDKLKHIKALQQKNETVAMVGDGINDAPALAQADVGFAIGNGTDIAIESADITLMRSSLMGVLNAILVSRATMKNIKQNLFGAFIYNGLGIPVAAGVLFPVFGVLLSPMIAAAAMAASSLTVVTNANRLRFFKVTKIKRVENNIVQGETA</sequence>
<dbReference type="SFLD" id="SFLDF00027">
    <property type="entry name" value="p-type_atpase"/>
    <property type="match status" value="1"/>
</dbReference>
<reference evidence="25" key="2">
    <citation type="submission" date="2020-09" db="EMBL/GenBank/DDBJ databases">
        <authorList>
            <person name="Sun Q."/>
            <person name="Zhou Y."/>
        </authorList>
    </citation>
    <scope>NUCLEOTIDE SEQUENCE</scope>
    <source>
        <strain evidence="25">CGMCC 1.15758</strain>
    </source>
</reference>
<dbReference type="InterPro" id="IPR044492">
    <property type="entry name" value="P_typ_ATPase_HD_dom"/>
</dbReference>
<dbReference type="InterPro" id="IPR036163">
    <property type="entry name" value="HMA_dom_sf"/>
</dbReference>
<dbReference type="GO" id="GO:0043682">
    <property type="term" value="F:P-type divalent copper transporter activity"/>
    <property type="evidence" value="ECO:0007669"/>
    <property type="project" value="TreeGrafter"/>
</dbReference>
<keyword evidence="17" id="KW-0186">Copper</keyword>
<dbReference type="InterPro" id="IPR017969">
    <property type="entry name" value="Heavy-metal-associated_CS"/>
</dbReference>
<dbReference type="InterPro" id="IPR027256">
    <property type="entry name" value="P-typ_ATPase_IB"/>
</dbReference>
<dbReference type="NCBIfam" id="TIGR01525">
    <property type="entry name" value="ATPase-IB_hvy"/>
    <property type="match status" value="1"/>
</dbReference>
<comment type="similarity">
    <text evidence="2 23">Belongs to the cation transport ATPase (P-type) (TC 3.A.3) family. Type IB subfamily.</text>
</comment>
<evidence type="ECO:0000256" key="7">
    <source>
        <dbReference type="ARBA" id="ARBA00022553"/>
    </source>
</evidence>
<evidence type="ECO:0000256" key="15">
    <source>
        <dbReference type="ARBA" id="ARBA00022967"/>
    </source>
</evidence>
<dbReference type="GO" id="GO:0005886">
    <property type="term" value="C:plasma membrane"/>
    <property type="evidence" value="ECO:0007669"/>
    <property type="project" value="UniProtKB-SubCell"/>
</dbReference>
<dbReference type="PANTHER" id="PTHR43520:SF6">
    <property type="entry name" value="COPPER-EXPORTING P-TYPE ATPASE"/>
    <property type="match status" value="1"/>
</dbReference>
<dbReference type="SUPFAM" id="SSF81653">
    <property type="entry name" value="Calcium ATPase, transduction domain A"/>
    <property type="match status" value="1"/>
</dbReference>
<dbReference type="InterPro" id="IPR023214">
    <property type="entry name" value="HAD_sf"/>
</dbReference>
<evidence type="ECO:0000256" key="19">
    <source>
        <dbReference type="ARBA" id="ARBA00023136"/>
    </source>
</evidence>
<dbReference type="EC" id="7.2.2.8" evidence="3"/>
<evidence type="ECO:0000256" key="9">
    <source>
        <dbReference type="ARBA" id="ARBA00022723"/>
    </source>
</evidence>
<feature type="transmembrane region" description="Helical" evidence="23">
    <location>
        <begin position="711"/>
        <end position="731"/>
    </location>
</feature>
<dbReference type="NCBIfam" id="TIGR01494">
    <property type="entry name" value="ATPase_P-type"/>
    <property type="match status" value="1"/>
</dbReference>
<evidence type="ECO:0000256" key="4">
    <source>
        <dbReference type="ARBA" id="ARBA00015102"/>
    </source>
</evidence>
<proteinExistence type="inferred from homology"/>
<comment type="subcellular location">
    <subcellularLocation>
        <location evidence="1">Cell membrane</location>
        <topology evidence="1">Multi-pass membrane protein</topology>
    </subcellularLocation>
</comment>
<protein>
    <recommendedName>
        <fullName evidence="4">Copper-exporting P-type ATPase</fullName>
        <ecNumber evidence="3">7.2.2.8</ecNumber>
    </recommendedName>
    <alternativeName>
        <fullName evidence="20">Copper-exporting P-type ATPase A</fullName>
    </alternativeName>
    <alternativeName>
        <fullName evidence="21">Cu(+)-exporting ATPase</fullName>
    </alternativeName>
</protein>
<name>A0A8J2Z1Y9_9GAMM</name>
<gene>
    <name evidence="25" type="ORF">GCM10010995_00820</name>
</gene>
<dbReference type="InterPro" id="IPR036412">
    <property type="entry name" value="HAD-like_sf"/>
</dbReference>
<evidence type="ECO:0000256" key="20">
    <source>
        <dbReference type="ARBA" id="ARBA00029719"/>
    </source>
</evidence>
<dbReference type="CDD" id="cd02094">
    <property type="entry name" value="P-type_ATPase_Cu-like"/>
    <property type="match status" value="1"/>
</dbReference>